<dbReference type="PROSITE" id="PS50004">
    <property type="entry name" value="C2"/>
    <property type="match status" value="1"/>
</dbReference>
<dbReference type="PANTHER" id="PTHR47263">
    <property type="entry name" value="ADENYLATE CYCLASE ACTIVATION PROTEIN GIT1"/>
    <property type="match status" value="1"/>
</dbReference>
<dbReference type="EMBL" id="AMKT01000076">
    <property type="protein sequence ID" value="OXG14446.1"/>
    <property type="molecule type" value="Genomic_DNA"/>
</dbReference>
<dbReference type="InterPro" id="IPR035892">
    <property type="entry name" value="C2_domain_sf"/>
</dbReference>
<dbReference type="PROSITE" id="PS51258">
    <property type="entry name" value="MHD1"/>
    <property type="match status" value="1"/>
</dbReference>
<evidence type="ECO:0000256" key="1">
    <source>
        <dbReference type="SAM" id="MobiDB-lite"/>
    </source>
</evidence>
<dbReference type="InterPro" id="IPR014770">
    <property type="entry name" value="Munc13_1"/>
</dbReference>
<feature type="region of interest" description="Disordered" evidence="1">
    <location>
        <begin position="1"/>
        <end position="69"/>
    </location>
</feature>
<dbReference type="SMART" id="SM00239">
    <property type="entry name" value="C2"/>
    <property type="match status" value="1"/>
</dbReference>
<gene>
    <name evidence="5" type="ORF">C361_05748</name>
</gene>
<dbReference type="Gene3D" id="2.60.40.150">
    <property type="entry name" value="C2 domain"/>
    <property type="match status" value="1"/>
</dbReference>
<evidence type="ECO:0000259" key="3">
    <source>
        <dbReference type="PROSITE" id="PS51258"/>
    </source>
</evidence>
<comment type="caution">
    <text evidence="5">The sequence shown here is derived from an EMBL/GenBank/DDBJ whole genome shotgun (WGS) entry which is preliminary data.</text>
</comment>
<feature type="compositionally biased region" description="Pro residues" evidence="1">
    <location>
        <begin position="151"/>
        <end position="165"/>
    </location>
</feature>
<sequence>MQSRRPGVPRPISLRLASDATVSTNQSGLVPPISPNRNSFVGYLASPSSTDMGERPDSNISGASGKLAESETVIKDELDRLGYRYSLRVAVLHHHLLNAASAPSKRLSSSSSMTHRSYSLGTSGPPLPSPPGTSISPNDSRNTTSAYSTPPHTPEPPSPGTPPPILRRKSSVWTLGKHKDSGGAVKLPKEFVLEFWGILGAEEGDMGWKSAVKNFTGIIKKGSKTPSGLNLREIPTLLEVFTSYIPPAGPGCAAKHVHQSHFLQLLYNVLPRSSYFSPMTRTQTQKEKELLARLRTEVQSYMLAPSPLPNADIASSGLVTPEKKSPVGIGRPTRQDSLRRKPSPVWDGDVNEMVNTVAQVWGVRRETLDKDVSEITSGMISIEQLYMADLKRAMTILSAQPPPFTTSQKNRQTYLSKALANLLKEFPDLATPVPPSEYSSPMSPRGDPSNTFFTPPRTVEVFGRLAARAAEAGHGSKTRDLLERCREVWGISSKREKEKEIEEIIARWEGSIGTREELSIAKNIADGIGLIAVGLRPGDPLPVVLSQVLKRLLDMASKSLANIFPTTSSVPPAPPPSLLLIFNSSPELFASQPEATKVLDRLSDEIKGSAIAEYVAAVNNYLGGVGMLDDQILKVGDSDKDPVVEGLEKVAMWMEREVSNVKKIWGRGLQSILDPASIIINRQLPLFLAEIHILQKPRVSASDIFTLYETTGKLLDLWDDLCFEQDHGFDLDEFFEPHVRAWLKDTEANRVGQWVERSVGMDSWVPEGENKHSQSVIDLFEFVRGSAQVILHELPLGEYKRAIYLIDYSRTVSYAVNQYASIVLGLFRHDINPVKAPTPASELQGKLGGKAGSWFAKGQQAVKNFEKKKIEGFLIPPAACVKLTDMGAAKTCLEDMAFAMEAKDTARIIKAHHLSGAQPDKSLRHLFTVMILRGEDLLGKGLVKAADGFVVVLDKQSGERCIKTKTVLGTQDPKWDQSFEVPVGAVKILELQVYDRQLVGKHDLIGTSTFKLDPRLFADYPTRDVVLPLNPRGTVHIRISMEGGEKHDVQYYLDAASRTCDRAAKDMVREIVDKMGEFIKAQISATTLQTLTKPLKDKKRTKTSLTEQEIEYSLGPLFEYLNENFSIFSVTLTFNTRIRVMLAIWHRIIEVTISLLVPPLSDKPYLAPSLPPQEVDIIFRWLQLLKAFFNAAEDGTELGVPLAQLQSGPYKDIIMLGQYMDLPTPKLKERCSAAVRAAGAGKSNGLSNGMKGSSLEGDDNERMAEVLLRIARTRPDTAEFLTHEITLLTKTRVEKQAGVL</sequence>
<proteinExistence type="predicted"/>
<evidence type="ECO:0000313" key="6">
    <source>
        <dbReference type="Proteomes" id="UP000199727"/>
    </source>
</evidence>
<feature type="domain" description="MHD1" evidence="3">
    <location>
        <begin position="705"/>
        <end position="823"/>
    </location>
</feature>
<dbReference type="Pfam" id="PF00168">
    <property type="entry name" value="C2"/>
    <property type="match status" value="1"/>
</dbReference>
<dbReference type="SUPFAM" id="SSF49562">
    <property type="entry name" value="C2 domain (Calcium/lipid-binding domain, CaLB)"/>
    <property type="match status" value="1"/>
</dbReference>
<evidence type="ECO:0000259" key="4">
    <source>
        <dbReference type="PROSITE" id="PS51259"/>
    </source>
</evidence>
<organism evidence="5 6">
    <name type="scientific">Cryptococcus neoformans Tu259-1</name>
    <dbReference type="NCBI Taxonomy" id="1230072"/>
    <lineage>
        <taxon>Eukaryota</taxon>
        <taxon>Fungi</taxon>
        <taxon>Dikarya</taxon>
        <taxon>Basidiomycota</taxon>
        <taxon>Agaricomycotina</taxon>
        <taxon>Tremellomycetes</taxon>
        <taxon>Tremellales</taxon>
        <taxon>Cryptococcaceae</taxon>
        <taxon>Cryptococcus</taxon>
        <taxon>Cryptococcus neoformans species complex</taxon>
    </lineage>
</organism>
<dbReference type="Proteomes" id="UP000199727">
    <property type="component" value="Unassembled WGS sequence"/>
</dbReference>
<dbReference type="OrthoDB" id="2015333at2759"/>
<feature type="region of interest" description="Disordered" evidence="1">
    <location>
        <begin position="101"/>
        <end position="168"/>
    </location>
</feature>
<protein>
    <submittedName>
        <fullName evidence="5">Cytoplasmic protein</fullName>
    </submittedName>
</protein>
<name>A0A854Q7U6_CRYNE</name>
<dbReference type="PROSITE" id="PS51259">
    <property type="entry name" value="MHD2"/>
    <property type="match status" value="1"/>
</dbReference>
<dbReference type="Gene3D" id="1.10.357.50">
    <property type="match status" value="1"/>
</dbReference>
<dbReference type="InterPro" id="IPR000008">
    <property type="entry name" value="C2_dom"/>
</dbReference>
<dbReference type="Gene3D" id="1.20.58.1100">
    <property type="match status" value="1"/>
</dbReference>
<accession>A0A854Q7U6</accession>
<feature type="compositionally biased region" description="Polar residues" evidence="1">
    <location>
        <begin position="138"/>
        <end position="148"/>
    </location>
</feature>
<evidence type="ECO:0000313" key="5">
    <source>
        <dbReference type="EMBL" id="OXG14446.1"/>
    </source>
</evidence>
<feature type="region of interest" description="Disordered" evidence="1">
    <location>
        <begin position="317"/>
        <end position="344"/>
    </location>
</feature>
<feature type="domain" description="MHD2" evidence="4">
    <location>
        <begin position="1111"/>
        <end position="1231"/>
    </location>
</feature>
<dbReference type="PANTHER" id="PTHR47263:SF1">
    <property type="entry name" value="C2 DOMAIN PROTEIN (AFU_ORTHOLOGUE AFUA_7G02350)"/>
    <property type="match status" value="1"/>
</dbReference>
<dbReference type="InterPro" id="IPR052811">
    <property type="entry name" value="Glucose_resp_signaling"/>
</dbReference>
<evidence type="ECO:0000259" key="2">
    <source>
        <dbReference type="PROSITE" id="PS50004"/>
    </source>
</evidence>
<reference evidence="5 6" key="1">
    <citation type="submission" date="2017-06" db="EMBL/GenBank/DDBJ databases">
        <title>Global population genomics of the pathogenic fungus Cryptococcus neoformans var. grubii.</title>
        <authorList>
            <person name="Cuomo C."/>
            <person name="Litvintseva A."/>
            <person name="Chen Y."/>
            <person name="Young S."/>
            <person name="Zeng Q."/>
            <person name="Chapman S."/>
            <person name="Gujja S."/>
            <person name="Saif S."/>
            <person name="Birren B."/>
        </authorList>
    </citation>
    <scope>NUCLEOTIDE SEQUENCE [LARGE SCALE GENOMIC DNA]</scope>
    <source>
        <strain evidence="5 6">Tu259-1</strain>
    </source>
</reference>
<feature type="compositionally biased region" description="Low complexity" evidence="1">
    <location>
        <begin position="101"/>
        <end position="124"/>
    </location>
</feature>
<feature type="domain" description="C2" evidence="2">
    <location>
        <begin position="904"/>
        <end position="1027"/>
    </location>
</feature>
<dbReference type="InterPro" id="IPR014772">
    <property type="entry name" value="Munc13_dom-2"/>
</dbReference>